<name>A0A2N0VMY6_9STAP</name>
<evidence type="ECO:0000256" key="8">
    <source>
        <dbReference type="ARBA" id="ARBA00023136"/>
    </source>
</evidence>
<evidence type="ECO:0000256" key="1">
    <source>
        <dbReference type="ARBA" id="ARBA00004651"/>
    </source>
</evidence>
<evidence type="ECO:0000256" key="2">
    <source>
        <dbReference type="ARBA" id="ARBA00007935"/>
    </source>
</evidence>
<dbReference type="InterPro" id="IPR037294">
    <property type="entry name" value="ABC_BtuC-like"/>
</dbReference>
<gene>
    <name evidence="12" type="primary">fecD</name>
    <name evidence="12" type="ORF">CW686_04260</name>
</gene>
<dbReference type="PANTHER" id="PTHR30472:SF37">
    <property type="entry name" value="FE(3+) DICITRATE TRANSPORT SYSTEM PERMEASE PROTEIN FECD-RELATED"/>
    <property type="match status" value="1"/>
</dbReference>
<evidence type="ECO:0000256" key="9">
    <source>
        <dbReference type="ARBA" id="ARBA00025320"/>
    </source>
</evidence>
<evidence type="ECO:0000256" key="7">
    <source>
        <dbReference type="ARBA" id="ARBA00022989"/>
    </source>
</evidence>
<comment type="caution">
    <text evidence="12">The sequence shown here is derived from an EMBL/GenBank/DDBJ whole genome shotgun (WGS) entry which is preliminary data.</text>
</comment>
<comment type="similarity">
    <text evidence="2">Belongs to the binding-protein-dependent transport system permease family. FecCD subfamily.</text>
</comment>
<comment type="function">
    <text evidence="9">Part of the binding-protein-dependent transport system for heme-iron. Responsible for the translocation of the substrate across the membrane.</text>
</comment>
<dbReference type="SUPFAM" id="SSF81345">
    <property type="entry name" value="ABC transporter involved in vitamin B12 uptake, BtuC"/>
    <property type="match status" value="1"/>
</dbReference>
<evidence type="ECO:0000256" key="6">
    <source>
        <dbReference type="ARBA" id="ARBA00022692"/>
    </source>
</evidence>
<evidence type="ECO:0000256" key="3">
    <source>
        <dbReference type="ARBA" id="ARBA00018524"/>
    </source>
</evidence>
<sequence>MKLKWKYIIVSLVLLVALFINLQVGSQFIGISKIISTFIGFSDDYDFVIYNYRLPRMILSLIGGCLLGVSGAIVQSILRNPLASPDIIGVTKGAGLFAVAQTLLLPALPFYFLGIASFIGAVVLIMLIMLIGKLIQASTYTIALIGVALSAICQAGLQYFMIRYPDNINTTLLWLSGSVWGRNYDDLWFFIPGVVMLPLIFLFARKIDILSLGDESAVSLGEKVSLIRNVYLVMAAICVGSVVSVTGTIGFIGLIAPNIARLLAGPKAIKLLPLSALIGSIFLLVADAIGKGLFPPLEIPAGVVTAIIGAPYFLYLLKKSKIV</sequence>
<comment type="subcellular location">
    <subcellularLocation>
        <location evidence="1">Cell membrane</location>
        <topology evidence="1">Multi-pass membrane protein</topology>
    </subcellularLocation>
</comment>
<evidence type="ECO:0000313" key="12">
    <source>
        <dbReference type="EMBL" id="PKE26498.1"/>
    </source>
</evidence>
<dbReference type="RefSeq" id="WP_101035648.1">
    <property type="nucleotide sequence ID" value="NZ_CABFNV010000003.1"/>
</dbReference>
<evidence type="ECO:0000256" key="11">
    <source>
        <dbReference type="ARBA" id="ARBA00031465"/>
    </source>
</evidence>
<dbReference type="GO" id="GO:0033214">
    <property type="term" value="P:siderophore-iron import into cell"/>
    <property type="evidence" value="ECO:0007669"/>
    <property type="project" value="TreeGrafter"/>
</dbReference>
<dbReference type="CDD" id="cd06550">
    <property type="entry name" value="TM_ABC_iron-siderophores_like"/>
    <property type="match status" value="1"/>
</dbReference>
<dbReference type="PANTHER" id="PTHR30472">
    <property type="entry name" value="FERRIC ENTEROBACTIN TRANSPORT SYSTEM PERMEASE PROTEIN"/>
    <property type="match status" value="1"/>
</dbReference>
<dbReference type="InterPro" id="IPR000522">
    <property type="entry name" value="ABC_transptr_permease_BtuC"/>
</dbReference>
<dbReference type="Gene3D" id="1.10.3470.10">
    <property type="entry name" value="ABC transporter involved in vitamin B12 uptake, BtuC"/>
    <property type="match status" value="1"/>
</dbReference>
<keyword evidence="6" id="KW-0812">Transmembrane</keyword>
<protein>
    <recommendedName>
        <fullName evidence="3">Probable heme-iron transport system permease protein IsdF</fullName>
    </recommendedName>
    <alternativeName>
        <fullName evidence="11">Iron-regulated surface determinant protein F</fullName>
    </alternativeName>
    <alternativeName>
        <fullName evidence="10">Staphylococcal iron-regulated protein G</fullName>
    </alternativeName>
</protein>
<evidence type="ECO:0000256" key="5">
    <source>
        <dbReference type="ARBA" id="ARBA00022475"/>
    </source>
</evidence>
<evidence type="ECO:0000313" key="13">
    <source>
        <dbReference type="Proteomes" id="UP000233482"/>
    </source>
</evidence>
<organism evidence="12 13">
    <name type="scientific">Macrococcoides caseolyticum</name>
    <dbReference type="NCBI Taxonomy" id="69966"/>
    <lineage>
        <taxon>Bacteria</taxon>
        <taxon>Bacillati</taxon>
        <taxon>Bacillota</taxon>
        <taxon>Bacilli</taxon>
        <taxon>Bacillales</taxon>
        <taxon>Staphylococcaceae</taxon>
        <taxon>Macrococcoides</taxon>
    </lineage>
</organism>
<dbReference type="Proteomes" id="UP000233482">
    <property type="component" value="Unassembled WGS sequence"/>
</dbReference>
<dbReference type="AlphaFoldDB" id="A0A2N0VMY6"/>
<dbReference type="FunFam" id="1.10.3470.10:FF:000001">
    <property type="entry name" value="Vitamin B12 ABC transporter permease BtuC"/>
    <property type="match status" value="1"/>
</dbReference>
<keyword evidence="4" id="KW-0813">Transport</keyword>
<accession>A0A2N0VMY6</accession>
<reference evidence="12 13" key="1">
    <citation type="submission" date="2017-12" db="EMBL/GenBank/DDBJ databases">
        <title>Genomics of Macrococcus caseolyticus.</title>
        <authorList>
            <person name="MacFadyen A.C."/>
            <person name="Paterson G.K."/>
        </authorList>
    </citation>
    <scope>NUCLEOTIDE SEQUENCE [LARGE SCALE GENOMIC DNA]</scope>
    <source>
        <strain evidence="12 13">5788_EF188</strain>
    </source>
</reference>
<dbReference type="GO" id="GO:0022857">
    <property type="term" value="F:transmembrane transporter activity"/>
    <property type="evidence" value="ECO:0007669"/>
    <property type="project" value="InterPro"/>
</dbReference>
<proteinExistence type="inferred from homology"/>
<keyword evidence="7" id="KW-1133">Transmembrane helix</keyword>
<evidence type="ECO:0000256" key="4">
    <source>
        <dbReference type="ARBA" id="ARBA00022448"/>
    </source>
</evidence>
<keyword evidence="8" id="KW-0472">Membrane</keyword>
<evidence type="ECO:0000256" key="10">
    <source>
        <dbReference type="ARBA" id="ARBA00031149"/>
    </source>
</evidence>
<dbReference type="Pfam" id="PF01032">
    <property type="entry name" value="FecCD"/>
    <property type="match status" value="1"/>
</dbReference>
<keyword evidence="5" id="KW-1003">Cell membrane</keyword>
<dbReference type="GO" id="GO:0005886">
    <property type="term" value="C:plasma membrane"/>
    <property type="evidence" value="ECO:0007669"/>
    <property type="project" value="UniProtKB-SubCell"/>
</dbReference>
<dbReference type="EMBL" id="PIXC01000007">
    <property type="protein sequence ID" value="PKE26498.1"/>
    <property type="molecule type" value="Genomic_DNA"/>
</dbReference>